<dbReference type="Proteomes" id="UP000008192">
    <property type="component" value="Chromosome"/>
</dbReference>
<dbReference type="KEGG" id="tpg:TPEGAU_0866"/>
<dbReference type="InterPro" id="IPR003593">
    <property type="entry name" value="AAA+_ATPase"/>
</dbReference>
<dbReference type="SUPFAM" id="SSF52540">
    <property type="entry name" value="P-loop containing nucleoside triphosphate hydrolases"/>
    <property type="match status" value="1"/>
</dbReference>
<dbReference type="InterPro" id="IPR020568">
    <property type="entry name" value="Ribosomal_Su5_D2-typ_SF"/>
</dbReference>
<accession>A0AAU8PH37</accession>
<gene>
    <name evidence="3" type="ordered locus">TPEGAU_0866</name>
</gene>
<dbReference type="InterPro" id="IPR000523">
    <property type="entry name" value="Mg_chelatse_chII-like_cat_dom"/>
</dbReference>
<dbReference type="GO" id="GO:0005524">
    <property type="term" value="F:ATP binding"/>
    <property type="evidence" value="ECO:0007669"/>
    <property type="project" value="InterPro"/>
</dbReference>
<sequence length="643" mass="68662">MSFSAFGYEGEVIKVEVDLRRGLPVVDIVGLPGSAVKEAKERIRAAIRNAALPFPQERILINLSPADLKKEGSAFDLPIALAVLRAQVHASSAEETPELTGGARGCAREVRRVMVLGELELSGRIRPVRGTLAAVAAGLSAHIYDYIVPKENEAEARITPGVRVFAVQELRAALVACQQLAVEPQNAPREQSAPGWGQSNSVLLWEGKQVSVEDTAHRVHLPADTGASVHQDAGMDAGAIMALFPKRCPGAVGETGARPEGTAPGVSPFLFSVGRSTGDASDSAGGTGQERPVQHWPHAALGVTGGFEDVRGQRKLIRALQIAAAGGHHLIAYGAPGCGKTLSLSRFALLLPDLDARTALEVTRVHSIAGLLPKGAEQDPLMRRPPCRTPHSSASAEGIIGGAGTCLPGEISLAHGGVLFLDEATQFKRPVLETLRTPLETGQITVSRAGKSSTYPARFQLLLAVNPCACGNFGVQHKVCTCAPQAVERYWRKLTAPLLDRVDLRVEVLPPASHTLLSEPACCTARLRKTVACALEAQWERQGSCLCAPINGRSSTVEDWIRYRNARLSPENVQRWCMLTDDAAREFHRAVGKEQLSGRGGHAVLKIARTIADIEGVARLQVAHVQEAVALRTWSALLPHSLM</sequence>
<feature type="domain" description="AAA+ ATPase" evidence="2">
    <location>
        <begin position="326"/>
        <end position="512"/>
    </location>
</feature>
<protein>
    <submittedName>
        <fullName evidence="3">AAA domain protein</fullName>
    </submittedName>
</protein>
<evidence type="ECO:0000313" key="3">
    <source>
        <dbReference type="EMBL" id="AEZ60136.1"/>
    </source>
</evidence>
<evidence type="ECO:0000313" key="4">
    <source>
        <dbReference type="Proteomes" id="UP000008192"/>
    </source>
</evidence>
<reference evidence="4" key="1">
    <citation type="journal article" date="2012" name="PLoS Negl. Trop. Dis.">
        <title>Whole genome sequences of three Treponema pallidum ssp. pertenue strains: yaws and syphilis treponemes differ in less than 0.2% of the genome sequence.</title>
        <authorList>
            <person name="Cejkova D."/>
            <person name="Zobanikova M."/>
            <person name="Chen L."/>
            <person name="Pospisilova P."/>
            <person name="Strouhal M."/>
            <person name="Qin X."/>
            <person name="Mikalova L."/>
            <person name="Norris S.J."/>
            <person name="Muzny D.M."/>
            <person name="Gibbs R.A."/>
            <person name="Fulton L.L."/>
            <person name="Sodergren E."/>
            <person name="Weinstock G.M."/>
            <person name="Smajs D."/>
        </authorList>
    </citation>
    <scope>NUCLEOTIDE SEQUENCE [LARGE SCALE GENOMIC DNA]</scope>
    <source>
        <strain evidence="4">Gauthier</strain>
    </source>
</reference>
<dbReference type="Gene3D" id="3.40.50.300">
    <property type="entry name" value="P-loop containing nucleotide triphosphate hydrolases"/>
    <property type="match status" value="1"/>
</dbReference>
<feature type="region of interest" description="Disordered" evidence="1">
    <location>
        <begin position="276"/>
        <end position="295"/>
    </location>
</feature>
<dbReference type="SMART" id="SM00382">
    <property type="entry name" value="AAA"/>
    <property type="match status" value="1"/>
</dbReference>
<dbReference type="RefSeq" id="WP_014342624.1">
    <property type="nucleotide sequence ID" value="NC_016843.1"/>
</dbReference>
<dbReference type="SUPFAM" id="SSF54211">
    <property type="entry name" value="Ribosomal protein S5 domain 2-like"/>
    <property type="match status" value="1"/>
</dbReference>
<name>A0AAU8PH37_TREPG</name>
<dbReference type="EMBL" id="CP002376">
    <property type="protein sequence ID" value="AEZ60136.1"/>
    <property type="molecule type" value="Genomic_DNA"/>
</dbReference>
<dbReference type="PANTHER" id="PTHR32039">
    <property type="entry name" value="MAGNESIUM-CHELATASE SUBUNIT CHLI"/>
    <property type="match status" value="1"/>
</dbReference>
<organism evidence="3 4">
    <name type="scientific">Treponema pallidum subsp. pertenue (strain Gauthier)</name>
    <dbReference type="NCBI Taxonomy" id="491080"/>
    <lineage>
        <taxon>Bacteria</taxon>
        <taxon>Pseudomonadati</taxon>
        <taxon>Spirochaetota</taxon>
        <taxon>Spirochaetia</taxon>
        <taxon>Spirochaetales</taxon>
        <taxon>Treponemataceae</taxon>
        <taxon>Treponema</taxon>
    </lineage>
</organism>
<dbReference type="InterPro" id="IPR045006">
    <property type="entry name" value="CHLI-like"/>
</dbReference>
<dbReference type="PANTHER" id="PTHR32039:SF7">
    <property type="entry name" value="COMPETENCE PROTEIN COMM"/>
    <property type="match status" value="1"/>
</dbReference>
<dbReference type="Pfam" id="PF13335">
    <property type="entry name" value="Mg_chelatase_C"/>
    <property type="match status" value="1"/>
</dbReference>
<dbReference type="InterPro" id="IPR014721">
    <property type="entry name" value="Ribsml_uS5_D2-typ_fold_subgr"/>
</dbReference>
<dbReference type="InterPro" id="IPR027417">
    <property type="entry name" value="P-loop_NTPase"/>
</dbReference>
<dbReference type="Gene3D" id="3.30.230.10">
    <property type="match status" value="1"/>
</dbReference>
<evidence type="ECO:0000259" key="2">
    <source>
        <dbReference type="SMART" id="SM00382"/>
    </source>
</evidence>
<dbReference type="Pfam" id="PF01078">
    <property type="entry name" value="Mg_chelatase"/>
    <property type="match status" value="1"/>
</dbReference>
<proteinExistence type="predicted"/>
<dbReference type="Pfam" id="PF13541">
    <property type="entry name" value="ChlI"/>
    <property type="match status" value="1"/>
</dbReference>
<evidence type="ECO:0000256" key="1">
    <source>
        <dbReference type="SAM" id="MobiDB-lite"/>
    </source>
</evidence>
<dbReference type="InterPro" id="IPR025158">
    <property type="entry name" value="Mg_chelat-rel_C"/>
</dbReference>
<dbReference type="AlphaFoldDB" id="A0AAU8PH37"/>